<comment type="similarity">
    <text evidence="6">Belongs to the HAD-like hydrolase superfamily. MasA/MtnC family.</text>
</comment>
<sequence>MSASVYLLDIEGTVCPISFVQETLFPYFSAKVPSLVKSDDVSIKSVLAQFPQHGDPQALQTHIQSLVSNDVKDPILKQLQGTVWSQGYTSGEIKAPVYEDAIEFMKRKENVYIYSSGSVQAQKLLFGYVANPASSGSNELSLDLNPLIKGYFDINTSGKKLESGSYEKIVSQIGVAADQVTFISDNIKELEAADAAGLNTLLAVRPGNPPVQQNHGFQTVERFDAL</sequence>
<keyword evidence="2 6" id="KW-0479">Metal-binding</keyword>
<dbReference type="GO" id="GO:0005634">
    <property type="term" value="C:nucleus"/>
    <property type="evidence" value="ECO:0007669"/>
    <property type="project" value="UniProtKB-SubCell"/>
</dbReference>
<keyword evidence="3 6" id="KW-0378">Hydrolase</keyword>
<evidence type="ECO:0000256" key="6">
    <source>
        <dbReference type="HAMAP-Rule" id="MF_03117"/>
    </source>
</evidence>
<protein>
    <recommendedName>
        <fullName evidence="6">Enolase-phosphatase E1</fullName>
        <ecNumber evidence="6">3.1.3.77</ecNumber>
    </recommendedName>
    <alternativeName>
        <fullName evidence="6">2,3-diketo-5-methylthio-1-phosphopentane phosphatase</fullName>
    </alternativeName>
</protein>
<dbReference type="Proteomes" id="UP000187013">
    <property type="component" value="Unassembled WGS sequence"/>
</dbReference>
<dbReference type="SFLD" id="SFLDG01133">
    <property type="entry name" value="C1.5.4:_Enolase-phosphatase_Li"/>
    <property type="match status" value="1"/>
</dbReference>
<comment type="pathway">
    <text evidence="6">Amino-acid biosynthesis; L-methionine biosynthesis via salvage pathway; L-methionine from S-methyl-5-thio-alpha-D-ribose 1-phosphate: step 4/6.</text>
</comment>
<feature type="binding site" evidence="6">
    <location>
        <position position="9"/>
    </location>
    <ligand>
        <name>Mg(2+)</name>
        <dbReference type="ChEBI" id="CHEBI:18420"/>
    </ligand>
</feature>
<comment type="subunit">
    <text evidence="6">Monomer.</text>
</comment>
<comment type="caution">
    <text evidence="7">The sequence shown here is derived from an EMBL/GenBank/DDBJ whole genome shotgun (WGS) entry which is preliminary data.</text>
</comment>
<dbReference type="EMBL" id="BDGX01000045">
    <property type="protein sequence ID" value="GAV54901.1"/>
    <property type="molecule type" value="Genomic_DNA"/>
</dbReference>
<dbReference type="GO" id="GO:0005737">
    <property type="term" value="C:cytoplasm"/>
    <property type="evidence" value="ECO:0007669"/>
    <property type="project" value="UniProtKB-SubCell"/>
</dbReference>
<comment type="catalytic activity">
    <reaction evidence="6">
        <text>5-methylsulfanyl-2,3-dioxopentyl phosphate + H2O = 1,2-dihydroxy-5-(methylsulfanyl)pent-1-en-3-one + phosphate</text>
        <dbReference type="Rhea" id="RHEA:21700"/>
        <dbReference type="ChEBI" id="CHEBI:15377"/>
        <dbReference type="ChEBI" id="CHEBI:43474"/>
        <dbReference type="ChEBI" id="CHEBI:49252"/>
        <dbReference type="ChEBI" id="CHEBI:58828"/>
        <dbReference type="EC" id="3.1.3.77"/>
    </reaction>
</comment>
<dbReference type="GO" id="GO:0000287">
    <property type="term" value="F:magnesium ion binding"/>
    <property type="evidence" value="ECO:0007669"/>
    <property type="project" value="UniProtKB-UniRule"/>
</dbReference>
<dbReference type="Gene3D" id="3.40.50.1000">
    <property type="entry name" value="HAD superfamily/HAD-like"/>
    <property type="match status" value="1"/>
</dbReference>
<proteinExistence type="inferred from homology"/>
<dbReference type="Pfam" id="PF00702">
    <property type="entry name" value="Hydrolase"/>
    <property type="match status" value="1"/>
</dbReference>
<name>A0A1Q3AGU9_ZYGRO</name>
<evidence type="ECO:0000256" key="3">
    <source>
        <dbReference type="ARBA" id="ARBA00022801"/>
    </source>
</evidence>
<dbReference type="PANTHER" id="PTHR20371:SF1">
    <property type="entry name" value="ENOLASE-PHOSPHATASE E1"/>
    <property type="match status" value="1"/>
</dbReference>
<dbReference type="GO" id="GO:0043874">
    <property type="term" value="F:acireductone synthase activity"/>
    <property type="evidence" value="ECO:0007669"/>
    <property type="project" value="UniProtKB-EC"/>
</dbReference>
<gene>
    <name evidence="6" type="primary">UTR4</name>
    <name evidence="7" type="ORF">ZYGR_0AS02240</name>
</gene>
<dbReference type="NCBIfam" id="TIGR01691">
    <property type="entry name" value="enolase-ppase"/>
    <property type="match status" value="1"/>
</dbReference>
<dbReference type="CDD" id="cd01629">
    <property type="entry name" value="HAD_EP"/>
    <property type="match status" value="1"/>
</dbReference>
<organism evidence="7 8">
    <name type="scientific">Zygosaccharomyces rouxii</name>
    <dbReference type="NCBI Taxonomy" id="4956"/>
    <lineage>
        <taxon>Eukaryota</taxon>
        <taxon>Fungi</taxon>
        <taxon>Dikarya</taxon>
        <taxon>Ascomycota</taxon>
        <taxon>Saccharomycotina</taxon>
        <taxon>Saccharomycetes</taxon>
        <taxon>Saccharomycetales</taxon>
        <taxon>Saccharomycetaceae</taxon>
        <taxon>Zygosaccharomyces</taxon>
    </lineage>
</organism>
<keyword evidence="5 6" id="KW-0486">Methionine biosynthesis</keyword>
<evidence type="ECO:0000256" key="4">
    <source>
        <dbReference type="ARBA" id="ARBA00022842"/>
    </source>
</evidence>
<dbReference type="InterPro" id="IPR027511">
    <property type="entry name" value="ENOPH1_eukaryotes"/>
</dbReference>
<comment type="cofactor">
    <cofactor evidence="6">
        <name>Mg(2+)</name>
        <dbReference type="ChEBI" id="CHEBI:18420"/>
    </cofactor>
    <text evidence="6">Binds 1 Mg(2+) ion per subunit.</text>
</comment>
<comment type="pathway">
    <text evidence="6">Amino-acid biosynthesis; L-methionine biosynthesis via salvage pathway; L-methionine from S-methyl-5-thio-alpha-D-ribose 1-phosphate: step 3/6.</text>
</comment>
<evidence type="ECO:0000256" key="1">
    <source>
        <dbReference type="ARBA" id="ARBA00022605"/>
    </source>
</evidence>
<evidence type="ECO:0000256" key="2">
    <source>
        <dbReference type="ARBA" id="ARBA00022723"/>
    </source>
</evidence>
<evidence type="ECO:0000256" key="5">
    <source>
        <dbReference type="ARBA" id="ARBA00023167"/>
    </source>
</evidence>
<dbReference type="PANTHER" id="PTHR20371">
    <property type="entry name" value="ENOLASE-PHOSPHATASE E1"/>
    <property type="match status" value="1"/>
</dbReference>
<dbReference type="GO" id="GO:0019509">
    <property type="term" value="P:L-methionine salvage from methylthioadenosine"/>
    <property type="evidence" value="ECO:0007669"/>
    <property type="project" value="UniProtKB-UniRule"/>
</dbReference>
<dbReference type="Gene3D" id="1.10.720.60">
    <property type="match status" value="1"/>
</dbReference>
<accession>A0A1Q3AGU9</accession>
<comment type="subcellular location">
    <subcellularLocation>
        <location evidence="6">Cytoplasm</location>
    </subcellularLocation>
    <subcellularLocation>
        <location evidence="6">Nucleus</location>
    </subcellularLocation>
</comment>
<feature type="binding site" evidence="6">
    <location>
        <begin position="115"/>
        <end position="116"/>
    </location>
    <ligand>
        <name>substrate</name>
    </ligand>
</feature>
<reference evidence="7 8" key="1">
    <citation type="submission" date="2016-08" db="EMBL/GenBank/DDBJ databases">
        <title>Draft genome sequence of allopolyploid Zygosaccharomyces rouxii.</title>
        <authorList>
            <person name="Watanabe J."/>
            <person name="Uehara K."/>
            <person name="Mogi Y."/>
            <person name="Tsukioka Y."/>
        </authorList>
    </citation>
    <scope>NUCLEOTIDE SEQUENCE [LARGE SCALE GENOMIC DNA]</scope>
    <source>
        <strain evidence="7 8">NBRC 110957</strain>
    </source>
</reference>
<dbReference type="InterPro" id="IPR036412">
    <property type="entry name" value="HAD-like_sf"/>
</dbReference>
<keyword evidence="6" id="KW-0539">Nucleus</keyword>
<dbReference type="SUPFAM" id="SSF56784">
    <property type="entry name" value="HAD-like"/>
    <property type="match status" value="1"/>
</dbReference>
<dbReference type="EC" id="3.1.3.77" evidence="6"/>
<feature type="binding site" evidence="6">
    <location>
        <position position="11"/>
    </location>
    <ligand>
        <name>Mg(2+)</name>
        <dbReference type="ChEBI" id="CHEBI:18420"/>
    </ligand>
</feature>
<dbReference type="AlphaFoldDB" id="A0A1Q3AGU9"/>
<dbReference type="OrthoDB" id="272500at2759"/>
<keyword evidence="4 6" id="KW-0460">Magnesium</keyword>
<keyword evidence="6" id="KW-0963">Cytoplasm</keyword>
<keyword evidence="1 6" id="KW-0028">Amino-acid biosynthesis</keyword>
<feature type="binding site" evidence="6">
    <location>
        <position position="185"/>
    </location>
    <ligand>
        <name>Mg(2+)</name>
        <dbReference type="ChEBI" id="CHEBI:18420"/>
    </ligand>
</feature>
<dbReference type="SFLD" id="SFLDS00003">
    <property type="entry name" value="Haloacid_Dehalogenase"/>
    <property type="match status" value="1"/>
</dbReference>
<dbReference type="UniPathway" id="UPA00904">
    <property type="reaction ID" value="UER00876"/>
</dbReference>
<evidence type="ECO:0000313" key="8">
    <source>
        <dbReference type="Proteomes" id="UP000187013"/>
    </source>
</evidence>
<feature type="binding site" evidence="6">
    <location>
        <position position="160"/>
    </location>
    <ligand>
        <name>substrate</name>
    </ligand>
</feature>
<dbReference type="InterPro" id="IPR023943">
    <property type="entry name" value="Enolase-ppase_E1"/>
</dbReference>
<dbReference type="InterPro" id="IPR023214">
    <property type="entry name" value="HAD_sf"/>
</dbReference>
<evidence type="ECO:0000313" key="7">
    <source>
        <dbReference type="EMBL" id="GAV54901.1"/>
    </source>
</evidence>
<dbReference type="HAMAP" id="MF_03117">
    <property type="entry name" value="Salvage_MtnC_euk"/>
    <property type="match status" value="1"/>
</dbReference>
<dbReference type="SFLD" id="SFLDG01129">
    <property type="entry name" value="C1.5:_HAD__Beta-PGM__Phosphata"/>
    <property type="match status" value="1"/>
</dbReference>
<comment type="function">
    <text evidence="6">Bifunctional enzyme that catalyzes the enolization of 2,3-diketo-5-methylthiopentyl-1-phosphate (DK-MTP-1-P) into the intermediate 2-hydroxy-3-keto-5-methylthiopentenyl-1-phosphate (HK-MTPenyl-1-P), which is then dephosphorylated to form the acireductone 1,2-dihydroxy-3-keto-5-methylthiopentene (DHK-MTPene).</text>
</comment>